<feature type="transmembrane region" description="Helical" evidence="1">
    <location>
        <begin position="177"/>
        <end position="198"/>
    </location>
</feature>
<keyword evidence="3" id="KW-1185">Reference proteome</keyword>
<keyword evidence="1" id="KW-0472">Membrane</keyword>
<evidence type="ECO:0000256" key="1">
    <source>
        <dbReference type="SAM" id="Phobius"/>
    </source>
</evidence>
<name>A0ABW4ZTU7_9BACL</name>
<dbReference type="Proteomes" id="UP001597343">
    <property type="component" value="Unassembled WGS sequence"/>
</dbReference>
<reference evidence="3" key="1">
    <citation type="journal article" date="2019" name="Int. J. Syst. Evol. Microbiol.">
        <title>The Global Catalogue of Microorganisms (GCM) 10K type strain sequencing project: providing services to taxonomists for standard genome sequencing and annotation.</title>
        <authorList>
            <consortium name="The Broad Institute Genomics Platform"/>
            <consortium name="The Broad Institute Genome Sequencing Center for Infectious Disease"/>
            <person name="Wu L."/>
            <person name="Ma J."/>
        </authorList>
    </citation>
    <scope>NUCLEOTIDE SEQUENCE [LARGE SCALE GENOMIC DNA]</scope>
    <source>
        <strain evidence="3">CGMCC 1.13574</strain>
    </source>
</reference>
<dbReference type="RefSeq" id="WP_386043683.1">
    <property type="nucleotide sequence ID" value="NZ_JBHUIO010000002.1"/>
</dbReference>
<feature type="transmembrane region" description="Helical" evidence="1">
    <location>
        <begin position="86"/>
        <end position="106"/>
    </location>
</feature>
<feature type="transmembrane region" description="Helical" evidence="1">
    <location>
        <begin position="112"/>
        <end position="131"/>
    </location>
</feature>
<keyword evidence="1" id="KW-1133">Transmembrane helix</keyword>
<gene>
    <name evidence="2" type="ORF">ACFSOY_01625</name>
</gene>
<feature type="transmembrane region" description="Helical" evidence="1">
    <location>
        <begin position="35"/>
        <end position="54"/>
    </location>
</feature>
<evidence type="ECO:0000313" key="2">
    <source>
        <dbReference type="EMBL" id="MFD2168716.1"/>
    </source>
</evidence>
<feature type="transmembrane region" description="Helical" evidence="1">
    <location>
        <begin position="138"/>
        <end position="157"/>
    </location>
</feature>
<comment type="caution">
    <text evidence="2">The sequence shown here is derived from an EMBL/GenBank/DDBJ whole genome shotgun (WGS) entry which is preliminary data.</text>
</comment>
<feature type="transmembrane region" description="Helical" evidence="1">
    <location>
        <begin position="6"/>
        <end position="23"/>
    </location>
</feature>
<proteinExistence type="predicted"/>
<protein>
    <submittedName>
        <fullName evidence="2">Uncharacterized protein</fullName>
    </submittedName>
</protein>
<sequence length="217" mass="23453">MNPGVVSNIIMIVFVILLSTGWGEKTLRDGRLSHVLAACGLIVYLAASEVTFTGPFDVRWNLGCTLMTIVLTGWTLSVFDSWSHRLQYVLGVLTVSCALLVLMTLVPLDPAFFVLNGDLLYPLMALVISVVSVKRPFVAFSIAWVGLMIAASIDPLLHRTFDLGVTIFGSGETRDLLAVAGAGVLVAHGLYHATVSYLQNIVKGLRERRSKGGPEHA</sequence>
<dbReference type="EMBL" id="JBHUIO010000002">
    <property type="protein sequence ID" value="MFD2168716.1"/>
    <property type="molecule type" value="Genomic_DNA"/>
</dbReference>
<dbReference type="InterPro" id="IPR014617">
    <property type="entry name" value="YphA_Bacsu"/>
</dbReference>
<accession>A0ABW4ZTU7</accession>
<organism evidence="2 3">
    <name type="scientific">Tumebacillus lipolyticus</name>
    <dbReference type="NCBI Taxonomy" id="1280370"/>
    <lineage>
        <taxon>Bacteria</taxon>
        <taxon>Bacillati</taxon>
        <taxon>Bacillota</taxon>
        <taxon>Bacilli</taxon>
        <taxon>Bacillales</taxon>
        <taxon>Alicyclobacillaceae</taxon>
        <taxon>Tumebacillus</taxon>
    </lineage>
</organism>
<dbReference type="Pfam" id="PF24124">
    <property type="entry name" value="YphA"/>
    <property type="match status" value="1"/>
</dbReference>
<evidence type="ECO:0000313" key="3">
    <source>
        <dbReference type="Proteomes" id="UP001597343"/>
    </source>
</evidence>
<keyword evidence="1" id="KW-0812">Transmembrane</keyword>
<feature type="transmembrane region" description="Helical" evidence="1">
    <location>
        <begin position="60"/>
        <end position="79"/>
    </location>
</feature>